<dbReference type="SMART" id="SM00385">
    <property type="entry name" value="CYCLIN"/>
    <property type="match status" value="1"/>
</dbReference>
<proteinExistence type="evidence at transcript level"/>
<dbReference type="KEGG" id="gmx:547739"/>
<protein>
    <recommendedName>
        <fullName evidence="6">B-like cyclin</fullName>
    </recommendedName>
</protein>
<dbReference type="Gene3D" id="1.10.472.10">
    <property type="entry name" value="Cyclin-like"/>
    <property type="match status" value="2"/>
</dbReference>
<dbReference type="Pfam" id="PF00134">
    <property type="entry name" value="Cyclin_N"/>
    <property type="match status" value="1"/>
</dbReference>
<evidence type="ECO:0000259" key="9">
    <source>
        <dbReference type="SMART" id="SM01332"/>
    </source>
</evidence>
<accession>Q6T2Z7</accession>
<dbReference type="InterPro" id="IPR039361">
    <property type="entry name" value="Cyclin"/>
</dbReference>
<dbReference type="FunFam" id="1.10.472.10:FF:000034">
    <property type="entry name" value="D2/4-type cyclin"/>
    <property type="match status" value="1"/>
</dbReference>
<dbReference type="InterPro" id="IPR004367">
    <property type="entry name" value="Cyclin_C-dom"/>
</dbReference>
<dbReference type="InterPro" id="IPR013763">
    <property type="entry name" value="Cyclin-like_dom"/>
</dbReference>
<keyword evidence="3" id="KW-0132">Cell division</keyword>
<reference evidence="10" key="1">
    <citation type="submission" date="2003-10" db="EMBL/GenBank/DDBJ databases">
        <title>cDNA of cell-cycle genes in soybean cotyledons.</title>
        <authorList>
            <person name="Li S."/>
            <person name="Reverdatto S."/>
            <person name="Nielsen N.C."/>
        </authorList>
    </citation>
    <scope>NUCLEOTIDE SEQUENCE</scope>
</reference>
<dbReference type="GO" id="GO:0051301">
    <property type="term" value="P:cell division"/>
    <property type="evidence" value="ECO:0007669"/>
    <property type="project" value="UniProtKB-KW"/>
</dbReference>
<name>Q6T2Z7_SOYBN</name>
<keyword evidence="5" id="KW-0131">Cell cycle</keyword>
<dbReference type="InterPro" id="IPR036915">
    <property type="entry name" value="Cyclin-like_sf"/>
</dbReference>
<organism evidence="10">
    <name type="scientific">Glycine max</name>
    <name type="common">Soybean</name>
    <name type="synonym">Glycine hispida</name>
    <dbReference type="NCBI Taxonomy" id="3847"/>
    <lineage>
        <taxon>Eukaryota</taxon>
        <taxon>Viridiplantae</taxon>
        <taxon>Streptophyta</taxon>
        <taxon>Embryophyta</taxon>
        <taxon>Tracheophyta</taxon>
        <taxon>Spermatophyta</taxon>
        <taxon>Magnoliopsida</taxon>
        <taxon>eudicotyledons</taxon>
        <taxon>Gunneridae</taxon>
        <taxon>Pentapetalae</taxon>
        <taxon>rosids</taxon>
        <taxon>fabids</taxon>
        <taxon>Fabales</taxon>
        <taxon>Fabaceae</taxon>
        <taxon>Papilionoideae</taxon>
        <taxon>50 kb inversion clade</taxon>
        <taxon>NPAAA clade</taxon>
        <taxon>indigoferoid/millettioid clade</taxon>
        <taxon>Phaseoleae</taxon>
        <taxon>Glycine</taxon>
        <taxon>Glycine subgen. Soja</taxon>
    </lineage>
</organism>
<sequence length="361" mass="40237">MAPSFDFASSLLCTEDSTVFDESHNNGGTIMTAMGVYEDTRSPRRPHFDEEPDDLPLLSDESLVMMVEKECQHWSGLRYLNKFQTGDLDFGARMEAIDWIHKVRSHFGFGPLCGYLSINYLDRFLFAYELPKGRVWTMQLLAVACVSLAAKLDETEVPLSLDLQVGESKFLFEAKTIQRMELLVLSTLKWRMQAITPFTFLDYFLCKINDDQSPLRSSIMRSIQLISSTARGIDFLEFKPSEIAAAVKPSEIAAAVAMYVMGETQTVDTGKAISVLIQHVEKERLLKCVQMIQELSCNSGSAKDSSASVTCLPQSPIGVLDALCFNYKSDDTNASSCVNSSHNSPVAKRRKLNKTCGAEQL</sequence>
<dbReference type="CDD" id="cd20543">
    <property type="entry name" value="CYCLIN_AtCycD-like_rpt1"/>
    <property type="match status" value="1"/>
</dbReference>
<evidence type="ECO:0000256" key="7">
    <source>
        <dbReference type="RuleBase" id="RU000383"/>
    </source>
</evidence>
<evidence type="ECO:0000313" key="10">
    <source>
        <dbReference type="EMBL" id="AAS13370.1"/>
    </source>
</evidence>
<keyword evidence="4 7" id="KW-0195">Cyclin</keyword>
<evidence type="ECO:0000256" key="5">
    <source>
        <dbReference type="ARBA" id="ARBA00023306"/>
    </source>
</evidence>
<dbReference type="ExpressionAtlas" id="Q6T2Z7">
    <property type="expression patterns" value="baseline"/>
</dbReference>
<feature type="domain" description="Cyclin-like" evidence="8">
    <location>
        <begin position="98"/>
        <end position="186"/>
    </location>
</feature>
<evidence type="ECO:0000259" key="8">
    <source>
        <dbReference type="SMART" id="SM00385"/>
    </source>
</evidence>
<comment type="subunit">
    <text evidence="2">Interacts with the CDC2 protein kinase to form a serine/threonine kinase holoenzyme complex also known as maturation promoting factor (MPF). The cyclin subunit imparts substrate specificity to the complex.</text>
</comment>
<dbReference type="GeneID" id="547739"/>
<dbReference type="AlphaFoldDB" id="Q6T2Z7"/>
<dbReference type="Pfam" id="PF02984">
    <property type="entry name" value="Cyclin_C"/>
    <property type="match status" value="1"/>
</dbReference>
<dbReference type="OrthoDB" id="5590282at2759"/>
<dbReference type="SMART" id="SM01332">
    <property type="entry name" value="Cyclin_C"/>
    <property type="match status" value="1"/>
</dbReference>
<dbReference type="PANTHER" id="PTHR10177">
    <property type="entry name" value="CYCLINS"/>
    <property type="match status" value="1"/>
</dbReference>
<dbReference type="InterPro" id="IPR006671">
    <property type="entry name" value="Cyclin_N"/>
</dbReference>
<dbReference type="EMBL" id="AY439097">
    <property type="protein sequence ID" value="AAS13370.1"/>
    <property type="molecule type" value="mRNA"/>
</dbReference>
<dbReference type="SUPFAM" id="SSF47954">
    <property type="entry name" value="Cyclin-like"/>
    <property type="match status" value="2"/>
</dbReference>
<evidence type="ECO:0000256" key="2">
    <source>
        <dbReference type="ARBA" id="ARBA00011177"/>
    </source>
</evidence>
<evidence type="ECO:0000256" key="1">
    <source>
        <dbReference type="ARBA" id="ARBA00009065"/>
    </source>
</evidence>
<evidence type="ECO:0000256" key="6">
    <source>
        <dbReference type="ARBA" id="ARBA00032263"/>
    </source>
</evidence>
<feature type="domain" description="Cyclin C-terminal" evidence="9">
    <location>
        <begin position="195"/>
        <end position="315"/>
    </location>
</feature>
<evidence type="ECO:0000256" key="4">
    <source>
        <dbReference type="ARBA" id="ARBA00023127"/>
    </source>
</evidence>
<evidence type="ECO:0000256" key="3">
    <source>
        <dbReference type="ARBA" id="ARBA00022618"/>
    </source>
</evidence>
<dbReference type="CDD" id="cd20544">
    <property type="entry name" value="CYCLIN_AtCycD-like_rpt2"/>
    <property type="match status" value="1"/>
</dbReference>
<dbReference type="FunFam" id="1.10.472.10:FF:000040">
    <property type="entry name" value="D6-type cyclin"/>
    <property type="match status" value="1"/>
</dbReference>
<dbReference type="RefSeq" id="NP_001237137.2">
    <property type="nucleotide sequence ID" value="NM_001250208.2"/>
</dbReference>
<comment type="similarity">
    <text evidence="1">Belongs to the cyclin family. Cyclin D subfamily.</text>
</comment>